<comment type="caution">
    <text evidence="2">The sequence shown here is derived from an EMBL/GenBank/DDBJ whole genome shotgun (WGS) entry which is preliminary data.</text>
</comment>
<proteinExistence type="predicted"/>
<keyword evidence="1" id="KW-0175">Coiled coil</keyword>
<keyword evidence="3" id="KW-1185">Reference proteome</keyword>
<dbReference type="SUPFAM" id="SSF57903">
    <property type="entry name" value="FYVE/PHD zinc finger"/>
    <property type="match status" value="1"/>
</dbReference>
<dbReference type="Proteomes" id="UP001249851">
    <property type="component" value="Unassembled WGS sequence"/>
</dbReference>
<evidence type="ECO:0000313" key="2">
    <source>
        <dbReference type="EMBL" id="KAK2553123.1"/>
    </source>
</evidence>
<gene>
    <name evidence="2" type="ORF">P5673_025576</name>
</gene>
<name>A0AAD9Q1V6_ACRCE</name>
<dbReference type="EMBL" id="JARQWQ010000080">
    <property type="protein sequence ID" value="KAK2553123.1"/>
    <property type="molecule type" value="Genomic_DNA"/>
</dbReference>
<dbReference type="AlphaFoldDB" id="A0AAD9Q1V6"/>
<reference evidence="2" key="2">
    <citation type="journal article" date="2023" name="Science">
        <title>Genomic signatures of disease resistance in endangered staghorn corals.</title>
        <authorList>
            <person name="Vollmer S.V."/>
            <person name="Selwyn J.D."/>
            <person name="Despard B.A."/>
            <person name="Roesel C.L."/>
        </authorList>
    </citation>
    <scope>NUCLEOTIDE SEQUENCE</scope>
    <source>
        <strain evidence="2">K2</strain>
    </source>
</reference>
<reference evidence="2" key="1">
    <citation type="journal article" date="2023" name="G3 (Bethesda)">
        <title>Whole genome assembly and annotation of the endangered Caribbean coral Acropora cervicornis.</title>
        <authorList>
            <person name="Selwyn J.D."/>
            <person name="Vollmer S.V."/>
        </authorList>
    </citation>
    <scope>NUCLEOTIDE SEQUENCE</scope>
    <source>
        <strain evidence="2">K2</strain>
    </source>
</reference>
<feature type="coiled-coil region" evidence="1">
    <location>
        <begin position="572"/>
        <end position="645"/>
    </location>
</feature>
<sequence>MTAIQLDTLLTELETAVEIPDLVPRAVSIVGKNINTANEEIWALKRDLFIDARGRLVEPRDHCISWIGHLVKDPGNKIANEDRSADVHLPLTAKYFDLACHFLRGDLFNAAEKDDTLSQSLDEVLRDAGINRESLSAHDDTRENGNFLSSFYTAAMSLIIIHYHKWQMLAGSCPLPAALGEADSGKSTACKLALAATGGWRKNFFASVTEKVIGKVASQTTIGFVVDDPTRPQDVGEAAKKFFNDGSNINCRTDWNPKCCPLFSMNNHVLDWLSKPERERLLSRIIFIPFSSVQRVITEEQSALWQQIFDKILSKVSAVVGQVISVGKWLTSNEGCQQFNDCLGIVVQGLGEEGKGTRFAKMWACALMACLKMQKLTTAVSEEEVINFFMNVIVPHVMRFQKPALHVNNIVVTPSSQSSSQGKENFMSRLVNKLESVVENSPKEQNLQFLRTDCTTSRLSGDGNQEAVIAIRAEQFQERCLEGNITPIKPKDLRTAVQAYGLGLRKTEQRFLSPQSNAKRLKSCVMVKRSLFDQSTLRQLDKATGDRQEETEVMETDVYQEKCLPSEATIDLEGLRKEKQQLEQILEGTRKDYEAEMARLDAENRELKTRASKEKEEREKLQQLLKTKESEIISLRQELEMMKEQSSTKKAAGTAAFKAASEMLQVKVTPVELTIENKEKTTSSVSRKDRNKCPLCKKSSKGDWQQCTVKQCAQWVHCRCEAKLDESYSCPYCRGQLAE</sequence>
<evidence type="ECO:0000256" key="1">
    <source>
        <dbReference type="SAM" id="Coils"/>
    </source>
</evidence>
<dbReference type="InterPro" id="IPR011011">
    <property type="entry name" value="Znf_FYVE_PHD"/>
</dbReference>
<evidence type="ECO:0000313" key="3">
    <source>
        <dbReference type="Proteomes" id="UP001249851"/>
    </source>
</evidence>
<protein>
    <submittedName>
        <fullName evidence="2">Uncharacterized protein</fullName>
    </submittedName>
</protein>
<organism evidence="2 3">
    <name type="scientific">Acropora cervicornis</name>
    <name type="common">Staghorn coral</name>
    <dbReference type="NCBI Taxonomy" id="6130"/>
    <lineage>
        <taxon>Eukaryota</taxon>
        <taxon>Metazoa</taxon>
        <taxon>Cnidaria</taxon>
        <taxon>Anthozoa</taxon>
        <taxon>Hexacorallia</taxon>
        <taxon>Scleractinia</taxon>
        <taxon>Astrocoeniina</taxon>
        <taxon>Acroporidae</taxon>
        <taxon>Acropora</taxon>
    </lineage>
</organism>
<accession>A0AAD9Q1V6</accession>